<evidence type="ECO:0000313" key="3">
    <source>
        <dbReference type="EMBL" id="AGI72120.1"/>
    </source>
</evidence>
<protein>
    <submittedName>
        <fullName evidence="3">Putative hydrolase</fullName>
    </submittedName>
</protein>
<proteinExistence type="predicted"/>
<evidence type="ECO:0000313" key="4">
    <source>
        <dbReference type="Proteomes" id="UP000004688"/>
    </source>
</evidence>
<organism evidence="3 4">
    <name type="scientific">Octadecabacter arcticus 238</name>
    <dbReference type="NCBI Taxonomy" id="391616"/>
    <lineage>
        <taxon>Bacteria</taxon>
        <taxon>Pseudomonadati</taxon>
        <taxon>Pseudomonadota</taxon>
        <taxon>Alphaproteobacteria</taxon>
        <taxon>Rhodobacterales</taxon>
        <taxon>Roseobacteraceae</taxon>
        <taxon>Octadecabacter</taxon>
    </lineage>
</organism>
<sequence>MFIEKEFTSEGSILRGRWYAAQDKDNAPCIVMCHGTTGTVSMALSSYAIEFQKTGFNVFLYDHVGFGRSEGKIRQTINPWVQGRGIADAVAFVKSQEESHNGKIVLWGDSFAGMMTLVVASLIDNLAGAISFSAPCGLDVLEFEDPEKSFETLKRIFYNGEFDQLEDLAREGPMPVVSSDQEANPSLLKPIQAFRWFLDQGGQWNSDWENRVTRVIPKTEVPFSPLVTAPFIQVPVLMMNGKKDEMPQVIREVQLEVFNRLKNRKQLYEIDGGHFGALYPQTPLFYEALAVQSAFIKSVT</sequence>
<keyword evidence="1 3" id="KW-0378">Hydrolase</keyword>
<accession>M9RQP2</accession>
<dbReference type="PANTHER" id="PTHR22946:SF9">
    <property type="entry name" value="POLYKETIDE TRANSFERASE AF380"/>
    <property type="match status" value="1"/>
</dbReference>
<dbReference type="OrthoDB" id="9805123at2"/>
<dbReference type="PANTHER" id="PTHR22946">
    <property type="entry name" value="DIENELACTONE HYDROLASE DOMAIN-CONTAINING PROTEIN-RELATED"/>
    <property type="match status" value="1"/>
</dbReference>
<name>M9RQP2_9RHOB</name>
<dbReference type="EMBL" id="CP003742">
    <property type="protein sequence ID" value="AGI72120.1"/>
    <property type="molecule type" value="Genomic_DNA"/>
</dbReference>
<reference evidence="3 4" key="1">
    <citation type="journal article" date="2013" name="PLoS ONE">
        <title>Poles Apart: Arctic and Antarctic Octadecabacter strains Share High Genome Plasticity and a New Type of Xanthorhodopsin.</title>
        <authorList>
            <person name="Vollmers J."/>
            <person name="Voget S."/>
            <person name="Dietrich S."/>
            <person name="Gollnow K."/>
            <person name="Smits M."/>
            <person name="Meyer K."/>
            <person name="Brinkhoff T."/>
            <person name="Simon M."/>
            <person name="Daniel R."/>
        </authorList>
    </citation>
    <scope>NUCLEOTIDE SEQUENCE [LARGE SCALE GENOMIC DNA]</scope>
    <source>
        <strain evidence="3 4">238</strain>
    </source>
</reference>
<dbReference type="AlphaFoldDB" id="M9RQP2"/>
<dbReference type="HOGENOM" id="CLU_048587_1_1_5"/>
<dbReference type="STRING" id="391616.OA238_c20190"/>
<dbReference type="InterPro" id="IPR022742">
    <property type="entry name" value="Hydrolase_4"/>
</dbReference>
<keyword evidence="4" id="KW-1185">Reference proteome</keyword>
<dbReference type="Gene3D" id="1.10.10.800">
    <property type="match status" value="1"/>
</dbReference>
<evidence type="ECO:0000259" key="2">
    <source>
        <dbReference type="Pfam" id="PF12146"/>
    </source>
</evidence>
<gene>
    <name evidence="3" type="ORF">OA238_c20190</name>
</gene>
<dbReference type="eggNOG" id="COG1073">
    <property type="taxonomic scope" value="Bacteria"/>
</dbReference>
<dbReference type="Gene3D" id="3.40.50.1820">
    <property type="entry name" value="alpha/beta hydrolase"/>
    <property type="match status" value="1"/>
</dbReference>
<dbReference type="RefSeq" id="WP_015495236.1">
    <property type="nucleotide sequence ID" value="NC_020908.1"/>
</dbReference>
<dbReference type="Pfam" id="PF12146">
    <property type="entry name" value="Hydrolase_4"/>
    <property type="match status" value="1"/>
</dbReference>
<dbReference type="KEGG" id="oar:OA238_c20190"/>
<dbReference type="GO" id="GO:0052689">
    <property type="term" value="F:carboxylic ester hydrolase activity"/>
    <property type="evidence" value="ECO:0007669"/>
    <property type="project" value="UniProtKB-ARBA"/>
</dbReference>
<dbReference type="InterPro" id="IPR029058">
    <property type="entry name" value="AB_hydrolase_fold"/>
</dbReference>
<feature type="domain" description="Serine aminopeptidase S33" evidence="2">
    <location>
        <begin position="29"/>
        <end position="141"/>
    </location>
</feature>
<dbReference type="InterPro" id="IPR050261">
    <property type="entry name" value="FrsA_esterase"/>
</dbReference>
<dbReference type="Proteomes" id="UP000004688">
    <property type="component" value="Chromosome"/>
</dbReference>
<evidence type="ECO:0000256" key="1">
    <source>
        <dbReference type="ARBA" id="ARBA00022801"/>
    </source>
</evidence>
<dbReference type="SUPFAM" id="SSF53474">
    <property type="entry name" value="alpha/beta-Hydrolases"/>
    <property type="match status" value="1"/>
</dbReference>